<dbReference type="PANTHER" id="PTHR30435:SF19">
    <property type="entry name" value="FLAGELLAR BASAL-BODY ROD PROTEIN FLGG"/>
    <property type="match status" value="1"/>
</dbReference>
<comment type="caution">
    <text evidence="6">The sequence shown here is derived from an EMBL/GenBank/DDBJ whole genome shotgun (WGS) entry which is preliminary data.</text>
</comment>
<keyword evidence="6" id="KW-0966">Cell projection</keyword>
<organism evidence="6 7">
    <name type="scientific">Psychrobacillus soli</name>
    <dbReference type="NCBI Taxonomy" id="1543965"/>
    <lineage>
        <taxon>Bacteria</taxon>
        <taxon>Bacillati</taxon>
        <taxon>Bacillota</taxon>
        <taxon>Bacilli</taxon>
        <taxon>Bacillales</taxon>
        <taxon>Bacillaceae</taxon>
        <taxon>Psychrobacillus</taxon>
    </lineage>
</organism>
<comment type="subcellular location">
    <subcellularLocation>
        <location evidence="2">Bacterial flagellum basal body</location>
    </subcellularLocation>
</comment>
<dbReference type="InterPro" id="IPR020013">
    <property type="entry name" value="Flagellar_FlgE/F/G"/>
</dbReference>
<keyword evidence="2" id="KW-0975">Bacterial flagellum</keyword>
<dbReference type="AlphaFoldDB" id="A0A544TKZ2"/>
<dbReference type="Pfam" id="PF22692">
    <property type="entry name" value="LlgE_F_G_D1"/>
    <property type="match status" value="1"/>
</dbReference>
<sequence>MFRGFHTVASGMIAQQRRTELLTNNMANANTPGYKADQSTIRSFPDMLLSRLGATKIPTENAVQGKYAAEIGELGTGVYMQETIALLTQGQLQQTELNTDIALIDGTLPVDAETGQTGAVFYRLQHPVEGEAYTRNGNFTLDPAGFLTNAQGLYVLDNNGETIQLQNDDFRVAGDGQIFVNDASVAQIGVSFAAQPDSLRKQDNGLFQTADGTNLPSAYNTANVSFSMQQGYIERSNVDAARTMTDLLTAYRAFEANQKVLQAYDQSMQKAVNEVGRVN</sequence>
<dbReference type="Proteomes" id="UP000318937">
    <property type="component" value="Unassembled WGS sequence"/>
</dbReference>
<feature type="domain" description="Flagellar hook protein FlgE/F/G-like D1" evidence="5">
    <location>
        <begin position="118"/>
        <end position="179"/>
    </location>
</feature>
<dbReference type="GO" id="GO:0071978">
    <property type="term" value="P:bacterial-type flagellum-dependent swarming motility"/>
    <property type="evidence" value="ECO:0007669"/>
    <property type="project" value="TreeGrafter"/>
</dbReference>
<evidence type="ECO:0000256" key="2">
    <source>
        <dbReference type="RuleBase" id="RU362116"/>
    </source>
</evidence>
<keyword evidence="6" id="KW-0969">Cilium</keyword>
<keyword evidence="6" id="KW-0282">Flagellum</keyword>
<dbReference type="InterPro" id="IPR001444">
    <property type="entry name" value="Flag_bb_rod_N"/>
</dbReference>
<keyword evidence="7" id="KW-1185">Reference proteome</keyword>
<name>A0A544TKZ2_9BACI</name>
<proteinExistence type="inferred from homology"/>
<feature type="domain" description="Flagellar basal body rod protein N-terminal" evidence="3">
    <location>
        <begin position="7"/>
        <end position="35"/>
    </location>
</feature>
<dbReference type="EMBL" id="VDGG01000004">
    <property type="protein sequence ID" value="TQR18121.1"/>
    <property type="molecule type" value="Genomic_DNA"/>
</dbReference>
<reference evidence="6 7" key="1">
    <citation type="submission" date="2019-05" db="EMBL/GenBank/DDBJ databases">
        <title>Psychrobacillus vulpis sp. nov., a new species isolated from feces of a red fox that inhabits in The Tablas de Daimiel Natural Park, Albacete, Spain.</title>
        <authorList>
            <person name="Rodriguez M."/>
            <person name="Reina J.C."/>
            <person name="Bejar V."/>
            <person name="Llamas I."/>
        </authorList>
    </citation>
    <scope>NUCLEOTIDE SEQUENCE [LARGE SCALE GENOMIC DNA]</scope>
    <source>
        <strain evidence="6 7">NHI-2</strain>
    </source>
</reference>
<gene>
    <name evidence="6" type="ORF">FG383_02940</name>
</gene>
<protein>
    <submittedName>
        <fullName evidence="6">Flagellar hook-basal body protein</fullName>
    </submittedName>
</protein>
<accession>A0A544TKZ2</accession>
<evidence type="ECO:0000259" key="3">
    <source>
        <dbReference type="Pfam" id="PF00460"/>
    </source>
</evidence>
<dbReference type="InterPro" id="IPR019776">
    <property type="entry name" value="Flagellar_basal_body_rod_CS"/>
</dbReference>
<dbReference type="PANTHER" id="PTHR30435">
    <property type="entry name" value="FLAGELLAR PROTEIN"/>
    <property type="match status" value="1"/>
</dbReference>
<evidence type="ECO:0000313" key="6">
    <source>
        <dbReference type="EMBL" id="TQR18121.1"/>
    </source>
</evidence>
<dbReference type="SUPFAM" id="SSF117143">
    <property type="entry name" value="Flagellar hook protein flgE"/>
    <property type="match status" value="1"/>
</dbReference>
<dbReference type="GO" id="GO:0009425">
    <property type="term" value="C:bacterial-type flagellum basal body"/>
    <property type="evidence" value="ECO:0007669"/>
    <property type="project" value="UniProtKB-SubCell"/>
</dbReference>
<dbReference type="InterPro" id="IPR037925">
    <property type="entry name" value="FlgE/F/G-like"/>
</dbReference>
<dbReference type="InterPro" id="IPR053967">
    <property type="entry name" value="LlgE_F_G-like_D1"/>
</dbReference>
<evidence type="ECO:0000259" key="4">
    <source>
        <dbReference type="Pfam" id="PF06429"/>
    </source>
</evidence>
<dbReference type="RefSeq" id="WP_142605356.1">
    <property type="nucleotide sequence ID" value="NZ_VDGG01000004.1"/>
</dbReference>
<dbReference type="InterPro" id="IPR010930">
    <property type="entry name" value="Flg_bb/hook_C_dom"/>
</dbReference>
<evidence type="ECO:0000256" key="1">
    <source>
        <dbReference type="ARBA" id="ARBA00009677"/>
    </source>
</evidence>
<comment type="similarity">
    <text evidence="1 2">Belongs to the flagella basal body rod proteins family.</text>
</comment>
<dbReference type="Pfam" id="PF06429">
    <property type="entry name" value="Flg_bbr_C"/>
    <property type="match status" value="1"/>
</dbReference>
<feature type="domain" description="Flagellar basal-body/hook protein C-terminal" evidence="4">
    <location>
        <begin position="229"/>
        <end position="273"/>
    </location>
</feature>
<dbReference type="NCBIfam" id="TIGR03506">
    <property type="entry name" value="FlgEFG_subfam"/>
    <property type="match status" value="1"/>
</dbReference>
<evidence type="ECO:0000259" key="5">
    <source>
        <dbReference type="Pfam" id="PF22692"/>
    </source>
</evidence>
<dbReference type="Pfam" id="PF00460">
    <property type="entry name" value="Flg_bb_rod"/>
    <property type="match status" value="1"/>
</dbReference>
<dbReference type="OrthoDB" id="9800375at2"/>
<evidence type="ECO:0000313" key="7">
    <source>
        <dbReference type="Proteomes" id="UP000318937"/>
    </source>
</evidence>
<dbReference type="PROSITE" id="PS00588">
    <property type="entry name" value="FLAGELLA_BB_ROD"/>
    <property type="match status" value="1"/>
</dbReference>